<name>A0A1X4NCZ5_9RHOB</name>
<accession>A0A1X4NCZ5</accession>
<keyword evidence="2" id="KW-1185">Reference proteome</keyword>
<dbReference type="EMBL" id="JFKC01000029">
    <property type="protein sequence ID" value="OSQ44673.1"/>
    <property type="molecule type" value="Genomic_DNA"/>
</dbReference>
<evidence type="ECO:0000313" key="2">
    <source>
        <dbReference type="Proteomes" id="UP000193926"/>
    </source>
</evidence>
<sequence>MHPAWFARGVVVADREQSVLCFIGRATTADKLVPMPRLLGEVGGVERGYPFAITGSGVSA</sequence>
<comment type="caution">
    <text evidence="1">The sequence shown here is derived from an EMBL/GenBank/DDBJ whole genome shotgun (WGS) entry which is preliminary data.</text>
</comment>
<dbReference type="AlphaFoldDB" id="A0A1X4NCZ5"/>
<gene>
    <name evidence="1" type="ORF">MGEO_18820</name>
</gene>
<dbReference type="Proteomes" id="UP000193926">
    <property type="component" value="Unassembled WGS sequence"/>
</dbReference>
<organism evidence="1 2">
    <name type="scientific">Marivita geojedonensis</name>
    <dbReference type="NCBI Taxonomy" id="1123756"/>
    <lineage>
        <taxon>Bacteria</taxon>
        <taxon>Pseudomonadati</taxon>
        <taxon>Pseudomonadota</taxon>
        <taxon>Alphaproteobacteria</taxon>
        <taxon>Rhodobacterales</taxon>
        <taxon>Roseobacteraceae</taxon>
        <taxon>Marivita</taxon>
    </lineage>
</organism>
<dbReference type="STRING" id="1123756.MGEO_18820"/>
<proteinExistence type="predicted"/>
<evidence type="ECO:0000313" key="1">
    <source>
        <dbReference type="EMBL" id="OSQ44673.1"/>
    </source>
</evidence>
<protein>
    <submittedName>
        <fullName evidence="1">Uncharacterized protein</fullName>
    </submittedName>
</protein>
<reference evidence="1 2" key="1">
    <citation type="submission" date="2014-03" db="EMBL/GenBank/DDBJ databases">
        <title>The draft genome sequence of Marivita geojedonensis KCTC 23882.</title>
        <authorList>
            <person name="Lai Q."/>
            <person name="Shao Z."/>
        </authorList>
    </citation>
    <scope>NUCLEOTIDE SEQUENCE [LARGE SCALE GENOMIC DNA]</scope>
    <source>
        <strain evidence="1 2">DPG-138</strain>
    </source>
</reference>